<evidence type="ECO:0000256" key="1">
    <source>
        <dbReference type="ARBA" id="ARBA00023015"/>
    </source>
</evidence>
<dbReference type="GO" id="GO:0043565">
    <property type="term" value="F:sequence-specific DNA binding"/>
    <property type="evidence" value="ECO:0007669"/>
    <property type="project" value="InterPro"/>
</dbReference>
<feature type="modified residue" description="4-aspartylphosphate" evidence="4">
    <location>
        <position position="55"/>
    </location>
</feature>
<evidence type="ECO:0000259" key="6">
    <source>
        <dbReference type="PROSITE" id="PS01124"/>
    </source>
</evidence>
<dbReference type="SMART" id="SM00448">
    <property type="entry name" value="REC"/>
    <property type="match status" value="1"/>
</dbReference>
<feature type="domain" description="HTH araC/xylS-type" evidence="6">
    <location>
        <begin position="159"/>
        <end position="257"/>
    </location>
</feature>
<dbReference type="InterPro" id="IPR001789">
    <property type="entry name" value="Sig_transdc_resp-reg_receiver"/>
</dbReference>
<dbReference type="PROSITE" id="PS50110">
    <property type="entry name" value="RESPONSE_REGULATORY"/>
    <property type="match status" value="1"/>
</dbReference>
<dbReference type="Gene3D" id="1.10.10.60">
    <property type="entry name" value="Homeodomain-like"/>
    <property type="match status" value="2"/>
</dbReference>
<reference evidence="8" key="1">
    <citation type="journal article" date="2014" name="Int. J. Syst. Evol. Microbiol.">
        <title>Complete genome sequence of Corynebacterium casei LMG S-19264T (=DSM 44701T), isolated from a smear-ripened cheese.</title>
        <authorList>
            <consortium name="US DOE Joint Genome Institute (JGI-PGF)"/>
            <person name="Walter F."/>
            <person name="Albersmeier A."/>
            <person name="Kalinowski J."/>
            <person name="Ruckert C."/>
        </authorList>
    </citation>
    <scope>NUCLEOTIDE SEQUENCE</scope>
    <source>
        <strain evidence="8">CGMCC 1.15178</strain>
    </source>
</reference>
<sequence>MYTVVLVDDEKGIIDGLKVIMRRYLPTCEVIGCAYDGEEGFRTIVELRPDIVITDIRMLRSDGLDMIERLTRGGSDSKFIILSGYSEFEYARRIMRSGVKYYLSKPIEETELQNCVNELIQEIEVDRRDERENKQTAGSGAGQPSLYETEMPKRKDVISEIKQYVTENFDRNISLADLSNRFFINLHYLSQLFKEKTGQTYLEYLTQVRISRSKDLLASSDLKIYEICKRVGYSDSAHFSKVFEKAVGCKPSDFRKMHTEEHRS</sequence>
<dbReference type="PRINTS" id="PR00032">
    <property type="entry name" value="HTHARAC"/>
</dbReference>
<dbReference type="Gene3D" id="3.40.50.2300">
    <property type="match status" value="1"/>
</dbReference>
<dbReference type="PANTHER" id="PTHR43280">
    <property type="entry name" value="ARAC-FAMILY TRANSCRIPTIONAL REGULATOR"/>
    <property type="match status" value="1"/>
</dbReference>
<dbReference type="SUPFAM" id="SSF46689">
    <property type="entry name" value="Homeodomain-like"/>
    <property type="match status" value="2"/>
</dbReference>
<dbReference type="InterPro" id="IPR009057">
    <property type="entry name" value="Homeodomain-like_sf"/>
</dbReference>
<reference evidence="8" key="2">
    <citation type="submission" date="2020-09" db="EMBL/GenBank/DDBJ databases">
        <authorList>
            <person name="Sun Q."/>
            <person name="Zhou Y."/>
        </authorList>
    </citation>
    <scope>NUCLEOTIDE SEQUENCE</scope>
    <source>
        <strain evidence="8">CGMCC 1.15178</strain>
    </source>
</reference>
<proteinExistence type="predicted"/>
<evidence type="ECO:0000259" key="7">
    <source>
        <dbReference type="PROSITE" id="PS50110"/>
    </source>
</evidence>
<dbReference type="CDD" id="cd17536">
    <property type="entry name" value="REC_YesN-like"/>
    <property type="match status" value="1"/>
</dbReference>
<dbReference type="SMART" id="SM00342">
    <property type="entry name" value="HTH_ARAC"/>
    <property type="match status" value="1"/>
</dbReference>
<organism evidence="8 9">
    <name type="scientific">Paenibacillus nasutitermitis</name>
    <dbReference type="NCBI Taxonomy" id="1652958"/>
    <lineage>
        <taxon>Bacteria</taxon>
        <taxon>Bacillati</taxon>
        <taxon>Bacillota</taxon>
        <taxon>Bacilli</taxon>
        <taxon>Bacillales</taxon>
        <taxon>Paenibacillaceae</taxon>
        <taxon>Paenibacillus</taxon>
    </lineage>
</organism>
<keyword evidence="1" id="KW-0805">Transcription regulation</keyword>
<dbReference type="InterPro" id="IPR018060">
    <property type="entry name" value="HTH_AraC"/>
</dbReference>
<comment type="caution">
    <text evidence="8">The sequence shown here is derived from an EMBL/GenBank/DDBJ whole genome shotgun (WGS) entry which is preliminary data.</text>
</comment>
<feature type="domain" description="Response regulatory" evidence="7">
    <location>
        <begin position="3"/>
        <end position="120"/>
    </location>
</feature>
<evidence type="ECO:0000313" key="9">
    <source>
        <dbReference type="Proteomes" id="UP000612456"/>
    </source>
</evidence>
<name>A0A916YT94_9BACL</name>
<protein>
    <submittedName>
        <fullName evidence="8">Response regulatory protein</fullName>
    </submittedName>
</protein>
<keyword evidence="4" id="KW-0597">Phosphoprotein</keyword>
<evidence type="ECO:0000256" key="3">
    <source>
        <dbReference type="ARBA" id="ARBA00023163"/>
    </source>
</evidence>
<dbReference type="SUPFAM" id="SSF52172">
    <property type="entry name" value="CheY-like"/>
    <property type="match status" value="1"/>
</dbReference>
<evidence type="ECO:0000256" key="2">
    <source>
        <dbReference type="ARBA" id="ARBA00023125"/>
    </source>
</evidence>
<dbReference type="InterPro" id="IPR011006">
    <property type="entry name" value="CheY-like_superfamily"/>
</dbReference>
<keyword evidence="3" id="KW-0804">Transcription</keyword>
<dbReference type="Proteomes" id="UP000612456">
    <property type="component" value="Unassembled WGS sequence"/>
</dbReference>
<dbReference type="GO" id="GO:0003700">
    <property type="term" value="F:DNA-binding transcription factor activity"/>
    <property type="evidence" value="ECO:0007669"/>
    <property type="project" value="InterPro"/>
</dbReference>
<gene>
    <name evidence="8" type="ORF">GCM10010911_18170</name>
</gene>
<dbReference type="Pfam" id="PF00072">
    <property type="entry name" value="Response_reg"/>
    <property type="match status" value="1"/>
</dbReference>
<keyword evidence="2" id="KW-0238">DNA-binding</keyword>
<evidence type="ECO:0000256" key="5">
    <source>
        <dbReference type="SAM" id="MobiDB-lite"/>
    </source>
</evidence>
<dbReference type="PROSITE" id="PS01124">
    <property type="entry name" value="HTH_ARAC_FAMILY_2"/>
    <property type="match status" value="1"/>
</dbReference>
<evidence type="ECO:0000256" key="4">
    <source>
        <dbReference type="PROSITE-ProRule" id="PRU00169"/>
    </source>
</evidence>
<dbReference type="Pfam" id="PF12833">
    <property type="entry name" value="HTH_18"/>
    <property type="match status" value="1"/>
</dbReference>
<dbReference type="PANTHER" id="PTHR43280:SF28">
    <property type="entry name" value="HTH-TYPE TRANSCRIPTIONAL ACTIVATOR RHAS"/>
    <property type="match status" value="1"/>
</dbReference>
<dbReference type="GO" id="GO:0000160">
    <property type="term" value="P:phosphorelay signal transduction system"/>
    <property type="evidence" value="ECO:0007669"/>
    <property type="project" value="InterPro"/>
</dbReference>
<dbReference type="AlphaFoldDB" id="A0A916YT94"/>
<dbReference type="InterPro" id="IPR020449">
    <property type="entry name" value="Tscrpt_reg_AraC-type_HTH"/>
</dbReference>
<dbReference type="EMBL" id="BMHP01000001">
    <property type="protein sequence ID" value="GGD60689.1"/>
    <property type="molecule type" value="Genomic_DNA"/>
</dbReference>
<evidence type="ECO:0000313" key="8">
    <source>
        <dbReference type="EMBL" id="GGD60689.1"/>
    </source>
</evidence>
<accession>A0A916YT94</accession>
<feature type="region of interest" description="Disordered" evidence="5">
    <location>
        <begin position="127"/>
        <end position="146"/>
    </location>
</feature>
<dbReference type="RefSeq" id="WP_188991112.1">
    <property type="nucleotide sequence ID" value="NZ_BMHP01000001.1"/>
</dbReference>
<keyword evidence="9" id="KW-1185">Reference proteome</keyword>